<dbReference type="GO" id="GO:0000256">
    <property type="term" value="P:allantoin catabolic process"/>
    <property type="evidence" value="ECO:0007669"/>
    <property type="project" value="InterPro"/>
</dbReference>
<protein>
    <submittedName>
        <fullName evidence="4">Probable allantoicase</fullName>
    </submittedName>
</protein>
<feature type="domain" description="Allantoicase" evidence="3">
    <location>
        <begin position="309"/>
        <end position="468"/>
    </location>
</feature>
<evidence type="ECO:0000256" key="1">
    <source>
        <dbReference type="ARBA" id="ARBA00009242"/>
    </source>
</evidence>
<dbReference type="SUPFAM" id="SSF49785">
    <property type="entry name" value="Galactose-binding domain-like"/>
    <property type="match status" value="2"/>
</dbReference>
<dbReference type="EMBL" id="CAICTM010000834">
    <property type="protein sequence ID" value="CAB9517159.1"/>
    <property type="molecule type" value="Genomic_DNA"/>
</dbReference>
<dbReference type="AlphaFoldDB" id="A0A9N8EES3"/>
<dbReference type="GO" id="GO:0004037">
    <property type="term" value="F:allantoicase activity"/>
    <property type="evidence" value="ECO:0007669"/>
    <property type="project" value="InterPro"/>
</dbReference>
<dbReference type="InterPro" id="IPR005164">
    <property type="entry name" value="Allantoicase"/>
</dbReference>
<dbReference type="Gene3D" id="2.60.120.260">
    <property type="entry name" value="Galactose-binding domain-like"/>
    <property type="match status" value="2"/>
</dbReference>
<dbReference type="InterPro" id="IPR015908">
    <property type="entry name" value="Allantoicase_dom"/>
</dbReference>
<accession>A0A9N8EES3</accession>
<comment type="similarity">
    <text evidence="1">Belongs to the allantoicase family.</text>
</comment>
<sequence>MTSTSSPQTIHQSASVGSITSVFDIGTVGGNAEAQSTSDTRPAKNVAPPSPFLAEDNTLTNFCSEIQGARVLFATDDWFAAASNLCRDDDPNFDPLAFCEQGKVMDGWETRRRREVGHDWCLIKLAKRTSRIVGVEIDTAHFTGNNVPRISLELVDLSCEEETRMVKGLPGSLERLLHGCVQGTGCNPEEVEQAEQVCRGVSAPWKEILPCTPLQPGYEASRLKFFHFDGDIKNLHGTHLRINYFPDGGVARLRLWGHWEEQDQVSPIRRPPYVPIKTGYRCTVIPHSNDVIPSRQAYEFPELSAEALGGLAVACSNKHYGTPQNLLEATLGKDMGDGWETARHPERPASWKRDNATGLVDSDLMDWCIIQLGNVATDGVARILLDTKHFRGNYPESVQVEGTFAAGENLQDEQVEWFPLVSRCRMAADSEHVFDRQSDQIENCTRKVSHVRVSIYPDGGLSRVRVFAPFDAAQEDEADYTP</sequence>
<keyword evidence="5" id="KW-1185">Reference proteome</keyword>
<evidence type="ECO:0000313" key="5">
    <source>
        <dbReference type="Proteomes" id="UP001153069"/>
    </source>
</evidence>
<feature type="domain" description="Allantoicase" evidence="3">
    <location>
        <begin position="68"/>
        <end position="258"/>
    </location>
</feature>
<proteinExistence type="inferred from homology"/>
<dbReference type="Proteomes" id="UP001153069">
    <property type="component" value="Unassembled WGS sequence"/>
</dbReference>
<feature type="region of interest" description="Disordered" evidence="2">
    <location>
        <begin position="30"/>
        <end position="50"/>
    </location>
</feature>
<comment type="caution">
    <text evidence="4">The sequence shown here is derived from an EMBL/GenBank/DDBJ whole genome shotgun (WGS) entry which is preliminary data.</text>
</comment>
<name>A0A9N8EES3_9STRA</name>
<evidence type="ECO:0000256" key="2">
    <source>
        <dbReference type="SAM" id="MobiDB-lite"/>
    </source>
</evidence>
<gene>
    <name evidence="4" type="ORF">SEMRO_835_G208880.1</name>
</gene>
<dbReference type="PANTHER" id="PTHR12045:SF3">
    <property type="entry name" value="INACTIVE ALLANTOICASE-RELATED"/>
    <property type="match status" value="1"/>
</dbReference>
<evidence type="ECO:0000313" key="4">
    <source>
        <dbReference type="EMBL" id="CAB9517159.1"/>
    </source>
</evidence>
<organism evidence="4 5">
    <name type="scientific">Seminavis robusta</name>
    <dbReference type="NCBI Taxonomy" id="568900"/>
    <lineage>
        <taxon>Eukaryota</taxon>
        <taxon>Sar</taxon>
        <taxon>Stramenopiles</taxon>
        <taxon>Ochrophyta</taxon>
        <taxon>Bacillariophyta</taxon>
        <taxon>Bacillariophyceae</taxon>
        <taxon>Bacillariophycidae</taxon>
        <taxon>Naviculales</taxon>
        <taxon>Naviculaceae</taxon>
        <taxon>Seminavis</taxon>
    </lineage>
</organism>
<dbReference type="PANTHER" id="PTHR12045">
    <property type="entry name" value="ALLANTOICASE"/>
    <property type="match status" value="1"/>
</dbReference>
<dbReference type="InterPro" id="IPR008979">
    <property type="entry name" value="Galactose-bd-like_sf"/>
</dbReference>
<dbReference type="Pfam" id="PF03561">
    <property type="entry name" value="Allantoicase"/>
    <property type="match status" value="2"/>
</dbReference>
<evidence type="ECO:0000259" key="3">
    <source>
        <dbReference type="Pfam" id="PF03561"/>
    </source>
</evidence>
<dbReference type="OrthoDB" id="10266039at2759"/>
<reference evidence="4" key="1">
    <citation type="submission" date="2020-06" db="EMBL/GenBank/DDBJ databases">
        <authorList>
            <consortium name="Plant Systems Biology data submission"/>
        </authorList>
    </citation>
    <scope>NUCLEOTIDE SEQUENCE</scope>
    <source>
        <strain evidence="4">D6</strain>
    </source>
</reference>